<keyword evidence="4" id="KW-0175">Coiled coil</keyword>
<evidence type="ECO:0000256" key="3">
    <source>
        <dbReference type="RuleBase" id="RU000682"/>
    </source>
</evidence>
<dbReference type="AlphaFoldDB" id="A0A1D6MTK4"/>
<accession>A0A3L6FKR9</accession>
<dbReference type="PROSITE" id="PS50071">
    <property type="entry name" value="HOMEOBOX_2"/>
    <property type="match status" value="1"/>
</dbReference>
<name>A0A1D6MTK4_MAIZE</name>
<dbReference type="InterPro" id="IPR001356">
    <property type="entry name" value="HD"/>
</dbReference>
<feature type="signal peptide" evidence="5">
    <location>
        <begin position="1"/>
        <end position="20"/>
    </location>
</feature>
<dbReference type="SUPFAM" id="SSF46689">
    <property type="entry name" value="Homeodomain-like"/>
    <property type="match status" value="1"/>
</dbReference>
<dbReference type="Gene3D" id="1.10.10.60">
    <property type="entry name" value="Homeodomain-like"/>
    <property type="match status" value="1"/>
</dbReference>
<evidence type="ECO:0000256" key="5">
    <source>
        <dbReference type="SAM" id="SignalP"/>
    </source>
</evidence>
<dbReference type="GO" id="GO:0005634">
    <property type="term" value="C:nucleus"/>
    <property type="evidence" value="ECO:0007669"/>
    <property type="project" value="UniProtKB-SubCell"/>
</dbReference>
<dbReference type="PANTHER" id="PTHR35285">
    <property type="entry name" value="2-C-METHYL-D-ERYTHRITOL 4-PHOSPHATE CYTIDYLYLTRANSFERASE"/>
    <property type="match status" value="1"/>
</dbReference>
<dbReference type="CDD" id="cd00086">
    <property type="entry name" value="homeodomain"/>
    <property type="match status" value="1"/>
</dbReference>
<protein>
    <submittedName>
        <fullName evidence="6">Uncharacterized protein</fullName>
    </submittedName>
</protein>
<keyword evidence="2 3" id="KW-0371">Homeobox</keyword>
<reference evidence="6" key="1">
    <citation type="submission" date="2015-12" db="EMBL/GenBank/DDBJ databases">
        <title>Update maize B73 reference genome by single molecule sequencing technologies.</title>
        <authorList>
            <consortium name="Maize Genome Sequencing Project"/>
            <person name="Ware D."/>
        </authorList>
    </citation>
    <scope>NUCLEOTIDE SEQUENCE [LARGE SCALE GENOMIC DNA]</scope>
    <source>
        <tissue evidence="6">Seedling</tissue>
    </source>
</reference>
<dbReference type="Pfam" id="PF00046">
    <property type="entry name" value="Homeodomain"/>
    <property type="match status" value="1"/>
</dbReference>
<comment type="subcellular location">
    <subcellularLocation>
        <location evidence="1 2 3">Nucleus</location>
    </subcellularLocation>
</comment>
<keyword evidence="2 3" id="KW-0539">Nucleus</keyword>
<organism evidence="6">
    <name type="scientific">Zea mays</name>
    <name type="common">Maize</name>
    <dbReference type="NCBI Taxonomy" id="4577"/>
    <lineage>
        <taxon>Eukaryota</taxon>
        <taxon>Viridiplantae</taxon>
        <taxon>Streptophyta</taxon>
        <taxon>Embryophyta</taxon>
        <taxon>Tracheophyta</taxon>
        <taxon>Spermatophyta</taxon>
        <taxon>Magnoliopsida</taxon>
        <taxon>Liliopsida</taxon>
        <taxon>Poales</taxon>
        <taxon>Poaceae</taxon>
        <taxon>PACMAD clade</taxon>
        <taxon>Panicoideae</taxon>
        <taxon>Andropogonodae</taxon>
        <taxon>Andropogoneae</taxon>
        <taxon>Tripsacinae</taxon>
        <taxon>Zea</taxon>
    </lineage>
</organism>
<evidence type="ECO:0000256" key="4">
    <source>
        <dbReference type="SAM" id="Coils"/>
    </source>
</evidence>
<dbReference type="ExpressionAtlas" id="A0A1D6MTK4">
    <property type="expression patterns" value="baseline and differential"/>
</dbReference>
<dbReference type="SMR" id="A0A1D6MTK4"/>
<dbReference type="GO" id="GO:0003677">
    <property type="term" value="F:DNA binding"/>
    <property type="evidence" value="ECO:0007669"/>
    <property type="project" value="UniProtKB-UniRule"/>
</dbReference>
<evidence type="ECO:0000256" key="2">
    <source>
        <dbReference type="PROSITE-ProRule" id="PRU00108"/>
    </source>
</evidence>
<gene>
    <name evidence="6" type="ORF">ZEAMMB73_Zm00001d040952</name>
</gene>
<feature type="DNA-binding region" description="Homeobox" evidence="2">
    <location>
        <begin position="73"/>
        <end position="112"/>
    </location>
</feature>
<dbReference type="InParanoid" id="A0A1D6MTK4"/>
<dbReference type="SMART" id="SM00389">
    <property type="entry name" value="HOX"/>
    <property type="match status" value="1"/>
</dbReference>
<feature type="coiled-coil region" evidence="4">
    <location>
        <begin position="117"/>
        <end position="180"/>
    </location>
</feature>
<dbReference type="EMBL" id="CM007649">
    <property type="protein sequence ID" value="ONM32219.1"/>
    <property type="molecule type" value="Genomic_DNA"/>
</dbReference>
<evidence type="ECO:0000313" key="6">
    <source>
        <dbReference type="EMBL" id="ONM32219.1"/>
    </source>
</evidence>
<feature type="chain" id="PRO_5010807158" evidence="5">
    <location>
        <begin position="21"/>
        <end position="318"/>
    </location>
</feature>
<keyword evidence="2 3" id="KW-0238">DNA-binding</keyword>
<proteinExistence type="predicted"/>
<sequence>MAAAWAGLAVLLVAAQLASAAQVTAPAFLWAPKNYGVTYLKMGRAISLWKHMQTMVKEKAPVMVPLESLSFLSICAHPDDIQRRQLNESTGLSVHQVKFWFENKRTHVKHLSGREENYRLKAENEMLKEENNRLIRQEQSNAPAPAPCPRCINDAGHLLLEKEVERLKALNQMLQQELQLQGTDGETHRHSSLSDLVYWSIKVSTAYNPLCFYQLSFTRSEFSMAFPYVSTSVNEKLEDSLLSSFAENYNNGFGRNRITYTDTCTGQDLKKYHNMDAINDLVVSGVASRRVNHPSGQTDIIVFCSGGFENPGTAKSKG</sequence>
<accession>A0A1D6MTK4</accession>
<keyword evidence="5" id="KW-0732">Signal</keyword>
<dbReference type="InterPro" id="IPR009057">
    <property type="entry name" value="Homeodomain-like_sf"/>
</dbReference>
<dbReference type="CDD" id="cd14686">
    <property type="entry name" value="bZIP"/>
    <property type="match status" value="1"/>
</dbReference>
<evidence type="ECO:0000256" key="1">
    <source>
        <dbReference type="ARBA" id="ARBA00004123"/>
    </source>
</evidence>
<dbReference type="PANTHER" id="PTHR35285:SF1">
    <property type="entry name" value="2-C-METHYL-D-ERYTHRITOL 4-PHOSPHATE CYTIDYLYLTRANSFERASE"/>
    <property type="match status" value="1"/>
</dbReference>